<reference evidence="3" key="1">
    <citation type="journal article" date="2023" name="Mol. Phylogenet. Evol.">
        <title>Genome-scale phylogeny and comparative genomics of the fungal order Sordariales.</title>
        <authorList>
            <person name="Hensen N."/>
            <person name="Bonometti L."/>
            <person name="Westerberg I."/>
            <person name="Brannstrom I.O."/>
            <person name="Guillou S."/>
            <person name="Cros-Aarteil S."/>
            <person name="Calhoun S."/>
            <person name="Haridas S."/>
            <person name="Kuo A."/>
            <person name="Mondo S."/>
            <person name="Pangilinan J."/>
            <person name="Riley R."/>
            <person name="LaButti K."/>
            <person name="Andreopoulos B."/>
            <person name="Lipzen A."/>
            <person name="Chen C."/>
            <person name="Yan M."/>
            <person name="Daum C."/>
            <person name="Ng V."/>
            <person name="Clum A."/>
            <person name="Steindorff A."/>
            <person name="Ohm R.A."/>
            <person name="Martin F."/>
            <person name="Silar P."/>
            <person name="Natvig D.O."/>
            <person name="Lalanne C."/>
            <person name="Gautier V."/>
            <person name="Ament-Velasquez S.L."/>
            <person name="Kruys A."/>
            <person name="Hutchinson M.I."/>
            <person name="Powell A.J."/>
            <person name="Barry K."/>
            <person name="Miller A.N."/>
            <person name="Grigoriev I.V."/>
            <person name="Debuchy R."/>
            <person name="Gladieux P."/>
            <person name="Hiltunen Thoren M."/>
            <person name="Johannesson H."/>
        </authorList>
    </citation>
    <scope>NUCLEOTIDE SEQUENCE</scope>
    <source>
        <strain evidence="3">CBS 508.74</strain>
    </source>
</reference>
<dbReference type="PANTHER" id="PTHR35567:SF3">
    <property type="entry name" value="MALATE DEHYDROGENASE"/>
    <property type="match status" value="1"/>
</dbReference>
<reference evidence="3" key="2">
    <citation type="submission" date="2023-05" db="EMBL/GenBank/DDBJ databases">
        <authorList>
            <consortium name="Lawrence Berkeley National Laboratory"/>
            <person name="Steindorff A."/>
            <person name="Hensen N."/>
            <person name="Bonometti L."/>
            <person name="Westerberg I."/>
            <person name="Brannstrom I.O."/>
            <person name="Guillou S."/>
            <person name="Cros-Aarteil S."/>
            <person name="Calhoun S."/>
            <person name="Haridas S."/>
            <person name="Kuo A."/>
            <person name="Mondo S."/>
            <person name="Pangilinan J."/>
            <person name="Riley R."/>
            <person name="Labutti K."/>
            <person name="Andreopoulos B."/>
            <person name="Lipzen A."/>
            <person name="Chen C."/>
            <person name="Yanf M."/>
            <person name="Daum C."/>
            <person name="Ng V."/>
            <person name="Clum A."/>
            <person name="Ohm R."/>
            <person name="Martin F."/>
            <person name="Silar P."/>
            <person name="Natvig D."/>
            <person name="Lalanne C."/>
            <person name="Gautier V."/>
            <person name="Ament-Velasquez S.L."/>
            <person name="Kruys A."/>
            <person name="Hutchinson M.I."/>
            <person name="Powell A.J."/>
            <person name="Barry K."/>
            <person name="Miller A.N."/>
            <person name="Grigoriev I.V."/>
            <person name="Debuchy R."/>
            <person name="Gladieux P."/>
            <person name="Thoren M.H."/>
            <person name="Johannesson H."/>
        </authorList>
    </citation>
    <scope>NUCLEOTIDE SEQUENCE</scope>
    <source>
        <strain evidence="3">CBS 508.74</strain>
    </source>
</reference>
<evidence type="ECO:0008006" key="5">
    <source>
        <dbReference type="Google" id="ProtNLM"/>
    </source>
</evidence>
<organism evidence="3 4">
    <name type="scientific">Canariomyces notabilis</name>
    <dbReference type="NCBI Taxonomy" id="2074819"/>
    <lineage>
        <taxon>Eukaryota</taxon>
        <taxon>Fungi</taxon>
        <taxon>Dikarya</taxon>
        <taxon>Ascomycota</taxon>
        <taxon>Pezizomycotina</taxon>
        <taxon>Sordariomycetes</taxon>
        <taxon>Sordariomycetidae</taxon>
        <taxon>Sordariales</taxon>
        <taxon>Chaetomiaceae</taxon>
        <taxon>Canariomyces</taxon>
    </lineage>
</organism>
<keyword evidence="2" id="KW-0732">Signal</keyword>
<feature type="signal peptide" evidence="2">
    <location>
        <begin position="1"/>
        <end position="17"/>
    </location>
</feature>
<sequence>MVSTRFLLAGLAAMVSAAPTTPCKPKPQTSPTLPKLGGSSELPAPAANLTLKKIAIGHGIQNYTCGAAEGNSSAAGAVAVLYDATSLFPGTGRTALSQGAWDSLPSTLLRQQALPLNKLSGTEYGADPAKPFPQPTDDLRLSGLPVVKFLGYHYFDSNNVPMFDVTTAGLKASVTKRINLAAPNGADKGILNTGAVDWLELGDSGKGLSQGLSIVYRVVTAGGAPQPCSVAGVGLQSVPYTTYYWFYG</sequence>
<dbReference type="RefSeq" id="XP_064671018.1">
    <property type="nucleotide sequence ID" value="XM_064810334.1"/>
</dbReference>
<evidence type="ECO:0000256" key="1">
    <source>
        <dbReference type="SAM" id="MobiDB-lite"/>
    </source>
</evidence>
<dbReference type="Pfam" id="PF11937">
    <property type="entry name" value="DUF3455"/>
    <property type="match status" value="1"/>
</dbReference>
<name>A0AAN6TFF7_9PEZI</name>
<dbReference type="PANTHER" id="PTHR35567">
    <property type="entry name" value="MALATE DEHYDROGENASE (AFU_ORTHOLOGUE AFUA_2G13800)"/>
    <property type="match status" value="1"/>
</dbReference>
<feature type="chain" id="PRO_5043018433" description="Malate dehydrogenase" evidence="2">
    <location>
        <begin position="18"/>
        <end position="248"/>
    </location>
</feature>
<comment type="caution">
    <text evidence="3">The sequence shown here is derived from an EMBL/GenBank/DDBJ whole genome shotgun (WGS) entry which is preliminary data.</text>
</comment>
<evidence type="ECO:0000313" key="4">
    <source>
        <dbReference type="Proteomes" id="UP001302812"/>
    </source>
</evidence>
<evidence type="ECO:0000256" key="2">
    <source>
        <dbReference type="SAM" id="SignalP"/>
    </source>
</evidence>
<gene>
    <name evidence="3" type="ORF">N656DRAFT_618207</name>
</gene>
<dbReference type="AlphaFoldDB" id="A0AAN6TFF7"/>
<evidence type="ECO:0000313" key="3">
    <source>
        <dbReference type="EMBL" id="KAK4113448.1"/>
    </source>
</evidence>
<protein>
    <recommendedName>
        <fullName evidence="5">Malate dehydrogenase</fullName>
    </recommendedName>
</protein>
<accession>A0AAN6TFF7</accession>
<dbReference type="EMBL" id="MU853339">
    <property type="protein sequence ID" value="KAK4113448.1"/>
    <property type="molecule type" value="Genomic_DNA"/>
</dbReference>
<keyword evidence="4" id="KW-1185">Reference proteome</keyword>
<feature type="region of interest" description="Disordered" evidence="1">
    <location>
        <begin position="19"/>
        <end position="41"/>
    </location>
</feature>
<proteinExistence type="predicted"/>
<dbReference type="Proteomes" id="UP001302812">
    <property type="component" value="Unassembled WGS sequence"/>
</dbReference>
<dbReference type="InterPro" id="IPR021851">
    <property type="entry name" value="DUF3455"/>
</dbReference>
<dbReference type="GeneID" id="89934459"/>